<dbReference type="AlphaFoldDB" id="A0AAJ0GHY8"/>
<evidence type="ECO:0000259" key="8">
    <source>
        <dbReference type="Pfam" id="PF00884"/>
    </source>
</evidence>
<dbReference type="InterPro" id="IPR017850">
    <property type="entry name" value="Alkaline_phosphatase_core_sf"/>
</dbReference>
<dbReference type="InterPro" id="IPR024607">
    <property type="entry name" value="Sulfatase_CS"/>
</dbReference>
<proteinExistence type="inferred from homology"/>
<keyword evidence="7" id="KW-0812">Transmembrane</keyword>
<dbReference type="EC" id="3.1.6.1" evidence="5"/>
<dbReference type="PANTHER" id="PTHR43108">
    <property type="entry name" value="N-ACETYLGLUCOSAMINE-6-SULFATASE FAMILY MEMBER"/>
    <property type="match status" value="1"/>
</dbReference>
<evidence type="ECO:0000256" key="2">
    <source>
        <dbReference type="ARBA" id="ARBA00022729"/>
    </source>
</evidence>
<evidence type="ECO:0000256" key="4">
    <source>
        <dbReference type="ARBA" id="ARBA00023180"/>
    </source>
</evidence>
<evidence type="ECO:0000256" key="5">
    <source>
        <dbReference type="PIRNR" id="PIRNR000972"/>
    </source>
</evidence>
<evidence type="ECO:0000256" key="3">
    <source>
        <dbReference type="ARBA" id="ARBA00022801"/>
    </source>
</evidence>
<dbReference type="InterPro" id="IPR000917">
    <property type="entry name" value="Sulfatase_N"/>
</dbReference>
<accession>A0AAJ0GHY8</accession>
<comment type="catalytic activity">
    <reaction evidence="5">
        <text>an aryl sulfate + H2O = a phenol + sulfate + H(+)</text>
        <dbReference type="Rhea" id="RHEA:17261"/>
        <dbReference type="ChEBI" id="CHEBI:15377"/>
        <dbReference type="ChEBI" id="CHEBI:15378"/>
        <dbReference type="ChEBI" id="CHEBI:16189"/>
        <dbReference type="ChEBI" id="CHEBI:33853"/>
        <dbReference type="ChEBI" id="CHEBI:140317"/>
        <dbReference type="EC" id="3.1.6.1"/>
    </reaction>
</comment>
<dbReference type="CDD" id="cd16147">
    <property type="entry name" value="G6S"/>
    <property type="match status" value="1"/>
</dbReference>
<dbReference type="PROSITE" id="PS00523">
    <property type="entry name" value="SULFATASE_1"/>
    <property type="match status" value="1"/>
</dbReference>
<feature type="transmembrane region" description="Helical" evidence="7">
    <location>
        <begin position="40"/>
        <end position="57"/>
    </location>
</feature>
<gene>
    <name evidence="9" type="ORF">LTR09_000948</name>
</gene>
<evidence type="ECO:0000256" key="1">
    <source>
        <dbReference type="ARBA" id="ARBA00008779"/>
    </source>
</evidence>
<dbReference type="EMBL" id="JAWDJX010000002">
    <property type="protein sequence ID" value="KAK3057873.1"/>
    <property type="molecule type" value="Genomic_DNA"/>
</dbReference>
<evidence type="ECO:0000256" key="6">
    <source>
        <dbReference type="PIRSR" id="PIRSR000972-50"/>
    </source>
</evidence>
<dbReference type="InterPro" id="IPR012083">
    <property type="entry name" value="Arylsulfatase"/>
</dbReference>
<comment type="similarity">
    <text evidence="1 5">Belongs to the sulfatase family.</text>
</comment>
<reference evidence="9" key="1">
    <citation type="submission" date="2023-04" db="EMBL/GenBank/DDBJ databases">
        <title>Black Yeasts Isolated from many extreme environments.</title>
        <authorList>
            <person name="Coleine C."/>
            <person name="Stajich J.E."/>
            <person name="Selbmann L."/>
        </authorList>
    </citation>
    <scope>NUCLEOTIDE SEQUENCE</scope>
    <source>
        <strain evidence="9">CCFEE 5312</strain>
    </source>
</reference>
<keyword evidence="10" id="KW-1185">Reference proteome</keyword>
<dbReference type="SUPFAM" id="SSF53649">
    <property type="entry name" value="Alkaline phosphatase-like"/>
    <property type="match status" value="1"/>
</dbReference>
<keyword evidence="2" id="KW-0732">Signal</keyword>
<dbReference type="PANTHER" id="PTHR43108:SF8">
    <property type="entry name" value="SD21168P"/>
    <property type="match status" value="1"/>
</dbReference>
<dbReference type="GO" id="GO:0018958">
    <property type="term" value="P:phenol-containing compound metabolic process"/>
    <property type="evidence" value="ECO:0007669"/>
    <property type="project" value="InterPro"/>
</dbReference>
<dbReference type="Pfam" id="PF00884">
    <property type="entry name" value="Sulfatase"/>
    <property type="match status" value="1"/>
</dbReference>
<dbReference type="Proteomes" id="UP001271007">
    <property type="component" value="Unassembled WGS sequence"/>
</dbReference>
<dbReference type="PIRSF" id="PIRSF000972">
    <property type="entry name" value="Arylsulf_plant"/>
    <property type="match status" value="1"/>
</dbReference>
<comment type="PTM">
    <text evidence="6">The conversion to 3-oxoalanine (also known as C-formylglycine, FGly), of a serine or cysteine residue in prokaryotes and of a cysteine residue in eukaryotes, is critical for catalytic activity.</text>
</comment>
<dbReference type="Gene3D" id="3.40.720.10">
    <property type="entry name" value="Alkaline Phosphatase, subunit A"/>
    <property type="match status" value="1"/>
</dbReference>
<evidence type="ECO:0000313" key="10">
    <source>
        <dbReference type="Proteomes" id="UP001271007"/>
    </source>
</evidence>
<dbReference type="GO" id="GO:0005539">
    <property type="term" value="F:glycosaminoglycan binding"/>
    <property type="evidence" value="ECO:0007669"/>
    <property type="project" value="TreeGrafter"/>
</dbReference>
<feature type="modified residue" description="3-oxoalanine (Cys)" evidence="6">
    <location>
        <position position="129"/>
    </location>
</feature>
<keyword evidence="4" id="KW-0325">Glycoprotein</keyword>
<keyword evidence="3 5" id="KW-0378">Hydrolase</keyword>
<dbReference type="GO" id="GO:0008449">
    <property type="term" value="F:N-acetylglucosamine-6-sulfatase activity"/>
    <property type="evidence" value="ECO:0007669"/>
    <property type="project" value="TreeGrafter"/>
</dbReference>
<evidence type="ECO:0000313" key="9">
    <source>
        <dbReference type="EMBL" id="KAK3057873.1"/>
    </source>
</evidence>
<evidence type="ECO:0000256" key="7">
    <source>
        <dbReference type="SAM" id="Phobius"/>
    </source>
</evidence>
<name>A0AAJ0GHY8_9PEZI</name>
<dbReference type="GO" id="GO:0004065">
    <property type="term" value="F:arylsulfatase activity"/>
    <property type="evidence" value="ECO:0007669"/>
    <property type="project" value="UniProtKB-UniRule"/>
</dbReference>
<keyword evidence="7" id="KW-1133">Transmembrane helix</keyword>
<keyword evidence="7" id="KW-0472">Membrane</keyword>
<comment type="caution">
    <text evidence="9">The sequence shown here is derived from an EMBL/GenBank/DDBJ whole genome shotgun (WGS) entry which is preliminary data.</text>
</comment>
<protein>
    <recommendedName>
        <fullName evidence="5">Arylsulfatase</fullName>
        <shortName evidence="5">AS</shortName>
        <ecNumber evidence="5">3.1.6.1</ecNumber>
    </recommendedName>
    <alternativeName>
        <fullName evidence="5">Aryl-sulfate sulphohydrolase</fullName>
    </alternativeName>
</protein>
<organism evidence="9 10">
    <name type="scientific">Extremus antarcticus</name>
    <dbReference type="NCBI Taxonomy" id="702011"/>
    <lineage>
        <taxon>Eukaryota</taxon>
        <taxon>Fungi</taxon>
        <taxon>Dikarya</taxon>
        <taxon>Ascomycota</taxon>
        <taxon>Pezizomycotina</taxon>
        <taxon>Dothideomycetes</taxon>
        <taxon>Dothideomycetidae</taxon>
        <taxon>Mycosphaerellales</taxon>
        <taxon>Extremaceae</taxon>
        <taxon>Extremus</taxon>
    </lineage>
</organism>
<dbReference type="FunFam" id="3.40.720.10:FF:000051">
    <property type="entry name" value="Arylsulfatase"/>
    <property type="match status" value="1"/>
</dbReference>
<sequence length="646" mass="73209">MDPELKSKGDASMDYKNVESGIWPDGYPTRRPQRSPVRRVIMWSFIVSLLLYGHLMFNGSVYEFLSSGLLDKKDALALPRSHEKPNFIFIMTDDQDLHMNSIQYQPAVQKHFAEEGTFFSRHYCTISICCPSRVSLLTGRAAHNTNVTDVSLPYGGYPKFVSEGLNDKYLPVWLQEAGYETYYTGKLMNGHSTATYNKPFAKGWTGTNYLIDPGTYIYYNSTTQRDQDEPRQNPDDYSTDIIASSAIGFLDEASGSDKPFFLGVAPIAPHAETKHSEDGGVAFYDPVPAERHRDMFPDLQVPRTPNFNPDVPSGGGFIKTLERQNDTVIGYNDQFYRARIQTLQAVDDLIESVMGWLHDHPDVLRNTYIIYTTDNGYHVGQHRLPPGKTCNLEEDVNIPFFVRGPGVQKGKIATYVTTHTDIVPTLFELAGIPLHKDFDGEPIPVTTKMEDDAPRRSEHVNVEFWGPALFEGIYAPNGSGLAPSPGLIDVMGPNNTWKSVRIIDDDHDISYTVWCSNEHELYDMKNDPFQMDNLLAEGRVQPQSVFGYDTERLVARVDALLLTLKACKGKTCTRPWDALHPKGNVRNLKDAMHRKFDHFYMKKQRKVTFSECANGYLPWLEGALESIPYRDKYGRIARSGRWEDMT</sequence>
<feature type="domain" description="Sulfatase N-terminal" evidence="8">
    <location>
        <begin position="85"/>
        <end position="432"/>
    </location>
</feature>